<keyword evidence="1" id="KW-1133">Transmembrane helix</keyword>
<reference evidence="2 3" key="1">
    <citation type="submission" date="2020-04" db="EMBL/GenBank/DDBJ databases">
        <authorList>
            <person name="Klaysubun C."/>
            <person name="Duangmal K."/>
            <person name="Lipun K."/>
        </authorList>
    </citation>
    <scope>NUCLEOTIDE SEQUENCE [LARGE SCALE GENOMIC DNA]</scope>
    <source>
        <strain evidence="2 3">DSM 45300</strain>
    </source>
</reference>
<gene>
    <name evidence="2" type="ORF">HF519_01825</name>
</gene>
<protein>
    <submittedName>
        <fullName evidence="2">Uncharacterized protein</fullName>
    </submittedName>
</protein>
<feature type="transmembrane region" description="Helical" evidence="1">
    <location>
        <begin position="136"/>
        <end position="160"/>
    </location>
</feature>
<feature type="transmembrane region" description="Helical" evidence="1">
    <location>
        <begin position="180"/>
        <end position="202"/>
    </location>
</feature>
<dbReference type="EMBL" id="JAAXKZ010000003">
    <property type="protein sequence ID" value="NMH90353.1"/>
    <property type="molecule type" value="Genomic_DNA"/>
</dbReference>
<dbReference type="Proteomes" id="UP000586918">
    <property type="component" value="Unassembled WGS sequence"/>
</dbReference>
<keyword evidence="3" id="KW-1185">Reference proteome</keyword>
<organism evidence="2 3">
    <name type="scientific">Pseudonocardia bannensis</name>
    <dbReference type="NCBI Taxonomy" id="630973"/>
    <lineage>
        <taxon>Bacteria</taxon>
        <taxon>Bacillati</taxon>
        <taxon>Actinomycetota</taxon>
        <taxon>Actinomycetes</taxon>
        <taxon>Pseudonocardiales</taxon>
        <taxon>Pseudonocardiaceae</taxon>
        <taxon>Pseudonocardia</taxon>
    </lineage>
</organism>
<evidence type="ECO:0000313" key="3">
    <source>
        <dbReference type="Proteomes" id="UP000586918"/>
    </source>
</evidence>
<feature type="transmembrane region" description="Helical" evidence="1">
    <location>
        <begin position="31"/>
        <end position="47"/>
    </location>
</feature>
<feature type="transmembrane region" description="Helical" evidence="1">
    <location>
        <begin position="214"/>
        <end position="235"/>
    </location>
</feature>
<proteinExistence type="predicted"/>
<feature type="transmembrane region" description="Helical" evidence="1">
    <location>
        <begin position="59"/>
        <end position="79"/>
    </location>
</feature>
<dbReference type="AlphaFoldDB" id="A0A848DCP4"/>
<comment type="caution">
    <text evidence="2">The sequence shown here is derived from an EMBL/GenBank/DDBJ whole genome shotgun (WGS) entry which is preliminary data.</text>
</comment>
<sequence>MAGLAAVLAVLLPLDGRVVMGAPVWLKPLKFALSISLYAAALSWMLARMDLPGRSAQRSGWVISVAAAVEMVIIVGQAARGVRSHFNDSTAFDIALFALMGATIVVLWLATLSIALRFLRRPGPDPVTARAVRSGIAVSLLGMAVGFMIVGAGGHVVGALEDSPGLAFVGWSSLGGDLRIGHFVGMHALQVLPLLAAALTAVPRRLLDDGARTGLIGVAAAGYTATTLLLTWQALRGQPLLAPDTTTLAAAGLLVAGVAAGAAAVLAGTRRRATAAHAIA</sequence>
<feature type="transmembrane region" description="Helical" evidence="1">
    <location>
        <begin position="91"/>
        <end position="116"/>
    </location>
</feature>
<name>A0A848DCP4_9PSEU</name>
<evidence type="ECO:0000313" key="2">
    <source>
        <dbReference type="EMBL" id="NMH90353.1"/>
    </source>
</evidence>
<evidence type="ECO:0000256" key="1">
    <source>
        <dbReference type="SAM" id="Phobius"/>
    </source>
</evidence>
<feature type="transmembrane region" description="Helical" evidence="1">
    <location>
        <begin position="247"/>
        <end position="267"/>
    </location>
</feature>
<keyword evidence="1" id="KW-0812">Transmembrane</keyword>
<accession>A0A848DCP4</accession>
<keyword evidence="1" id="KW-0472">Membrane</keyword>